<sequence>MKKLLLLLPVLCLSGQVLAKVSYEDAIESNRPYHDANGAVHIPPDDHGLGPDEFDPDAENTGDTGHWVKISSTTTDVVNAGAYSALLSPDSAGQACYKGTKGLILATARECNNWNSGGWHCEGYGPETITDYGYKAECK</sequence>
<evidence type="ECO:0000256" key="2">
    <source>
        <dbReference type="SAM" id="SignalP"/>
    </source>
</evidence>
<reference evidence="3" key="2">
    <citation type="submission" date="2019-12" db="EMBL/GenBank/DDBJ databases">
        <authorList>
            <consortium name="NCBI Pathogen Detection Project"/>
        </authorList>
    </citation>
    <scope>NUCLEOTIDE SEQUENCE</scope>
    <source>
        <strain evidence="3">1930</strain>
    </source>
</reference>
<feature type="chain" id="PRO_5034635434" evidence="2">
    <location>
        <begin position="20"/>
        <end position="139"/>
    </location>
</feature>
<name>A0A8H9MY33_VIBPH</name>
<reference evidence="3" key="1">
    <citation type="journal article" date="2018" name="Genome Biol.">
        <title>SKESA: strategic k-mer extension for scrupulous assemblies.</title>
        <authorList>
            <person name="Souvorov A."/>
            <person name="Agarwala R."/>
            <person name="Lipman D.J."/>
        </authorList>
    </citation>
    <scope>NUCLEOTIDE SEQUENCE</scope>
    <source>
        <strain evidence="3">1930</strain>
    </source>
</reference>
<keyword evidence="2" id="KW-0732">Signal</keyword>
<comment type="caution">
    <text evidence="3">The sequence shown here is derived from an EMBL/GenBank/DDBJ whole genome shotgun (WGS) entry which is preliminary data.</text>
</comment>
<dbReference type="EMBL" id="DACQKT010000034">
    <property type="protein sequence ID" value="HAS6680257.1"/>
    <property type="molecule type" value="Genomic_DNA"/>
</dbReference>
<feature type="region of interest" description="Disordered" evidence="1">
    <location>
        <begin position="36"/>
        <end position="61"/>
    </location>
</feature>
<gene>
    <name evidence="3" type="ORF">I7278_26150</name>
</gene>
<dbReference type="AlphaFoldDB" id="A0A8H9MY33"/>
<accession>A0A8H9MY33</accession>
<dbReference type="RefSeq" id="WP_025818851.1">
    <property type="nucleotide sequence ID" value="NZ_CP060091.1"/>
</dbReference>
<protein>
    <submittedName>
        <fullName evidence="3">Uncharacterized protein</fullName>
    </submittedName>
</protein>
<dbReference type="Proteomes" id="UP000856022">
    <property type="component" value="Unassembled WGS sequence"/>
</dbReference>
<evidence type="ECO:0000313" key="3">
    <source>
        <dbReference type="EMBL" id="HAS6680257.1"/>
    </source>
</evidence>
<feature type="signal peptide" evidence="2">
    <location>
        <begin position="1"/>
        <end position="19"/>
    </location>
</feature>
<evidence type="ECO:0000256" key="1">
    <source>
        <dbReference type="SAM" id="MobiDB-lite"/>
    </source>
</evidence>
<organism evidence="3">
    <name type="scientific">Vibrio parahaemolyticus</name>
    <dbReference type="NCBI Taxonomy" id="670"/>
    <lineage>
        <taxon>Bacteria</taxon>
        <taxon>Pseudomonadati</taxon>
        <taxon>Pseudomonadota</taxon>
        <taxon>Gammaproteobacteria</taxon>
        <taxon>Vibrionales</taxon>
        <taxon>Vibrionaceae</taxon>
        <taxon>Vibrio</taxon>
    </lineage>
</organism>
<proteinExistence type="predicted"/>